<dbReference type="EMBL" id="JAMLJM010000004">
    <property type="protein sequence ID" value="MCL9809208.1"/>
    <property type="molecule type" value="Genomic_DNA"/>
</dbReference>
<comment type="caution">
    <text evidence="1">The sequence shown here is derived from an EMBL/GenBank/DDBJ whole genome shotgun (WGS) entry which is preliminary data.</text>
</comment>
<sequence length="370" mass="43702">MKKKQIAFIEMETHSALLEQWYLLLKDMTFVEYHFFVSKKVNDKLTSIPQYKISEIPFVDGVDFSGFDAVVVNTMHRNFEQYQRLLQDKPVLCLIHNLNFSLFFETISWKNVLEEKQRFTYFLKLYIKEKVASRRKIILGAKQLGVLSHSLLEEIKGKSSLSGKTQVIQLNYCHHFSFNTSNTIQIVIPGNVSNKRKDINLLFDLLPQLQPQEKLHFTFLGKPENHKISKQLEFLKENCHQNITLSYFDRFIPWEEYSGRIAEAHLLLCPVKKETSFYWVDEVYGKTKVSGSEGDCIYNGKIGLFPTTYPKMDWHNWYYENGDSLRTILNTLTFEHLESEYRKLEPFVEKYAFEKVKKRVETQLIKLTEI</sequence>
<dbReference type="Proteomes" id="UP001317191">
    <property type="component" value="Unassembled WGS sequence"/>
</dbReference>
<reference evidence="1 2" key="1">
    <citation type="submission" date="2022-05" db="EMBL/GenBank/DDBJ databases">
        <title>Flavobacterium sp., isolated from activated sludge.</title>
        <authorList>
            <person name="Ran Q."/>
        </authorList>
    </citation>
    <scope>NUCLEOTIDE SEQUENCE [LARGE SCALE GENOMIC DNA]</scope>
    <source>
        <strain evidence="1 2">HXWNR70</strain>
    </source>
</reference>
<evidence type="ECO:0000313" key="1">
    <source>
        <dbReference type="EMBL" id="MCL9809208.1"/>
    </source>
</evidence>
<dbReference type="SUPFAM" id="SSF53756">
    <property type="entry name" value="UDP-Glycosyltransferase/glycogen phosphorylase"/>
    <property type="match status" value="1"/>
</dbReference>
<proteinExistence type="predicted"/>
<name>A0ABT0TNX9_9FLAO</name>
<evidence type="ECO:0000313" key="2">
    <source>
        <dbReference type="Proteomes" id="UP001317191"/>
    </source>
</evidence>
<accession>A0ABT0TNX9</accession>
<keyword evidence="2" id="KW-1185">Reference proteome</keyword>
<dbReference type="RefSeq" id="WP_250592606.1">
    <property type="nucleotide sequence ID" value="NZ_JAMLJM010000004.1"/>
</dbReference>
<evidence type="ECO:0008006" key="3">
    <source>
        <dbReference type="Google" id="ProtNLM"/>
    </source>
</evidence>
<organism evidence="1 2">
    <name type="scientific">Flavobacterium luminosum</name>
    <dbReference type="NCBI Taxonomy" id="2949086"/>
    <lineage>
        <taxon>Bacteria</taxon>
        <taxon>Pseudomonadati</taxon>
        <taxon>Bacteroidota</taxon>
        <taxon>Flavobacteriia</taxon>
        <taxon>Flavobacteriales</taxon>
        <taxon>Flavobacteriaceae</taxon>
        <taxon>Flavobacterium</taxon>
    </lineage>
</organism>
<gene>
    <name evidence="1" type="ORF">NAT50_07525</name>
</gene>
<dbReference type="Gene3D" id="3.40.50.2000">
    <property type="entry name" value="Glycogen Phosphorylase B"/>
    <property type="match status" value="1"/>
</dbReference>
<protein>
    <recommendedName>
        <fullName evidence="3">Glycosyltransferase family 4 protein</fullName>
    </recommendedName>
</protein>